<protein>
    <recommendedName>
        <fullName evidence="4">Large ribosomal subunit protein uL13</fullName>
    </recommendedName>
</protein>
<dbReference type="PROSITE" id="PS00783">
    <property type="entry name" value="RIBOSOMAL_L13"/>
    <property type="match status" value="1"/>
</dbReference>
<evidence type="ECO:0000256" key="4">
    <source>
        <dbReference type="HAMAP-Rule" id="MF_01366"/>
    </source>
</evidence>
<evidence type="ECO:0000256" key="3">
    <source>
        <dbReference type="ARBA" id="ARBA00023274"/>
    </source>
</evidence>
<evidence type="ECO:0000256" key="5">
    <source>
        <dbReference type="RuleBase" id="RU003877"/>
    </source>
</evidence>
<dbReference type="InterPro" id="IPR005822">
    <property type="entry name" value="Ribosomal_uL13"/>
</dbReference>
<evidence type="ECO:0000313" key="7">
    <source>
        <dbReference type="EMBL" id="MBN4068329.1"/>
    </source>
</evidence>
<dbReference type="EMBL" id="JAFITO010000010">
    <property type="protein sequence ID" value="MBN4068329.1"/>
    <property type="molecule type" value="Genomic_DNA"/>
</dbReference>
<keyword evidence="2 4" id="KW-0689">Ribosomal protein</keyword>
<keyword evidence="3 4" id="KW-0687">Ribonucleoprotein</keyword>
<proteinExistence type="inferred from homology"/>
<dbReference type="NCBIfam" id="TIGR01066">
    <property type="entry name" value="rplM_bact"/>
    <property type="match status" value="1"/>
</dbReference>
<evidence type="ECO:0000256" key="6">
    <source>
        <dbReference type="RuleBase" id="RU003878"/>
    </source>
</evidence>
<comment type="function">
    <text evidence="4 6">This protein is one of the early assembly proteins of the 50S ribosomal subunit, although it is not seen to bind rRNA by itself. It is important during the early stages of 50S assembly.</text>
</comment>
<dbReference type="GO" id="GO:0005840">
    <property type="term" value="C:ribosome"/>
    <property type="evidence" value="ECO:0007669"/>
    <property type="project" value="UniProtKB-KW"/>
</dbReference>
<dbReference type="InterPro" id="IPR036899">
    <property type="entry name" value="Ribosomal_uL13_sf"/>
</dbReference>
<dbReference type="Pfam" id="PF00572">
    <property type="entry name" value="Ribosomal_L13"/>
    <property type="match status" value="1"/>
</dbReference>
<accession>A0ABS3AUB1</accession>
<sequence>MTTYLTPVNEIEKKWHHVNAEGKILGRLATEIAIRLRGKHKPSFCTFIDNGDFVVVTNADKIRLTGRKWDQKKYYSHSGYIGSMKETTAKELLVKHPTEVLYKAVRGMLPKNKLGRQQLKKLRLFAGSEHTHAAQMPVDLDI</sequence>
<dbReference type="CDD" id="cd00392">
    <property type="entry name" value="Ribosomal_L13"/>
    <property type="match status" value="1"/>
</dbReference>
<dbReference type="InterPro" id="IPR023563">
    <property type="entry name" value="Ribosomal_uL13_CS"/>
</dbReference>
<name>A0ABS3AUB1_9BACT</name>
<dbReference type="PANTHER" id="PTHR11545:SF2">
    <property type="entry name" value="LARGE RIBOSOMAL SUBUNIT PROTEIN UL13M"/>
    <property type="match status" value="1"/>
</dbReference>
<dbReference type="HAMAP" id="MF_01366">
    <property type="entry name" value="Ribosomal_uL13"/>
    <property type="match status" value="1"/>
</dbReference>
<comment type="similarity">
    <text evidence="1 4 5">Belongs to the universal ribosomal protein uL13 family.</text>
</comment>
<dbReference type="PANTHER" id="PTHR11545">
    <property type="entry name" value="RIBOSOMAL PROTEIN L13"/>
    <property type="match status" value="1"/>
</dbReference>
<comment type="caution">
    <text evidence="7">The sequence shown here is derived from an EMBL/GenBank/DDBJ whole genome shotgun (WGS) entry which is preliminary data.</text>
</comment>
<dbReference type="InterPro" id="IPR005823">
    <property type="entry name" value="Ribosomal_uL13_bac-type"/>
</dbReference>
<reference evidence="7 8" key="1">
    <citation type="submission" date="2021-02" db="EMBL/GenBank/DDBJ databases">
        <title>Activity-based single-cell genomes from oceanic crustal fluid captures similar information to metagenomic and metatranscriptomic surveys with orders of magnitude less sampling.</title>
        <authorList>
            <person name="D'Angelo T.S."/>
            <person name="Orcutt B.N."/>
        </authorList>
    </citation>
    <scope>NUCLEOTIDE SEQUENCE [LARGE SCALE GENOMIC DNA]</scope>
    <source>
        <strain evidence="7">AH-315-G02</strain>
    </source>
</reference>
<dbReference type="SUPFAM" id="SSF52161">
    <property type="entry name" value="Ribosomal protein L13"/>
    <property type="match status" value="1"/>
</dbReference>
<evidence type="ECO:0000256" key="1">
    <source>
        <dbReference type="ARBA" id="ARBA00006227"/>
    </source>
</evidence>
<dbReference type="Gene3D" id="3.90.1180.10">
    <property type="entry name" value="Ribosomal protein L13"/>
    <property type="match status" value="1"/>
</dbReference>
<organism evidence="7 8">
    <name type="scientific">Desulfotalea psychrophila</name>
    <dbReference type="NCBI Taxonomy" id="84980"/>
    <lineage>
        <taxon>Bacteria</taxon>
        <taxon>Pseudomonadati</taxon>
        <taxon>Thermodesulfobacteriota</taxon>
        <taxon>Desulfobulbia</taxon>
        <taxon>Desulfobulbales</taxon>
        <taxon>Desulfocapsaceae</taxon>
        <taxon>Desulfotalea</taxon>
    </lineage>
</organism>
<comment type="subunit">
    <text evidence="4">Part of the 50S ribosomal subunit.</text>
</comment>
<dbReference type="PIRSF" id="PIRSF002181">
    <property type="entry name" value="Ribosomal_L13"/>
    <property type="match status" value="1"/>
</dbReference>
<dbReference type="Proteomes" id="UP000717534">
    <property type="component" value="Unassembled WGS sequence"/>
</dbReference>
<keyword evidence="8" id="KW-1185">Reference proteome</keyword>
<evidence type="ECO:0000256" key="2">
    <source>
        <dbReference type="ARBA" id="ARBA00022980"/>
    </source>
</evidence>
<evidence type="ECO:0000313" key="8">
    <source>
        <dbReference type="Proteomes" id="UP000717534"/>
    </source>
</evidence>
<gene>
    <name evidence="4 6 7" type="primary">rplM</name>
    <name evidence="7" type="ORF">JYU06_02245</name>
</gene>